<evidence type="ECO:0000313" key="2">
    <source>
        <dbReference type="Proteomes" id="UP000053429"/>
    </source>
</evidence>
<comment type="caution">
    <text evidence="1">The sequence shown here is derived from an EMBL/GenBank/DDBJ whole genome shotgun (WGS) entry which is preliminary data.</text>
</comment>
<organism evidence="1 2">
    <name type="scientific">Streptomyces caeruleatus</name>
    <dbReference type="NCBI Taxonomy" id="661399"/>
    <lineage>
        <taxon>Bacteria</taxon>
        <taxon>Bacillati</taxon>
        <taxon>Actinomycetota</taxon>
        <taxon>Actinomycetes</taxon>
        <taxon>Kitasatosporales</taxon>
        <taxon>Streptomycetaceae</taxon>
        <taxon>Streptomyces</taxon>
    </lineage>
</organism>
<protein>
    <submittedName>
        <fullName evidence="1">Uncharacterized protein</fullName>
    </submittedName>
</protein>
<gene>
    <name evidence="1" type="ORF">AQJ67_24460</name>
</gene>
<name>A0A101TX21_9ACTN</name>
<dbReference type="EMBL" id="LMWY01000029">
    <property type="protein sequence ID" value="KUO00026.1"/>
    <property type="molecule type" value="Genomic_DNA"/>
</dbReference>
<evidence type="ECO:0000313" key="1">
    <source>
        <dbReference type="EMBL" id="KUO00026.1"/>
    </source>
</evidence>
<reference evidence="1 2" key="1">
    <citation type="submission" date="2015-10" db="EMBL/GenBank/DDBJ databases">
        <title>Draft genome sequence of Streptomyces caeruleatus NRRL B-24802, type strain for the species Streptomyces caeruleatus.</title>
        <authorList>
            <person name="Ruckert C."/>
            <person name="Winkler A."/>
            <person name="Kalinowski J."/>
            <person name="Kampfer P."/>
            <person name="Glaeser S."/>
        </authorList>
    </citation>
    <scope>NUCLEOTIDE SEQUENCE [LARGE SCALE GENOMIC DNA]</scope>
    <source>
        <strain evidence="1 2">NRRL B-24802</strain>
    </source>
</reference>
<dbReference type="AlphaFoldDB" id="A0A101TX21"/>
<dbReference type="Proteomes" id="UP000053429">
    <property type="component" value="Unassembled WGS sequence"/>
</dbReference>
<sequence length="160" mass="16516">MTVATLIRRISKRPWPVPLTRPCRGISAHGRDLSCLLRLVALDDHGVVGLAAEKVVGVLALGVHGVAGDDHSGQVGHGLQRELEAGDFVRLFLHVQLGQDQAGSVVQGCEQVDLTAVGPGRSAKVLTVDRQAAEPAPGSVAAVGEPAADCQVQCVAVDPG</sequence>
<accession>A0A101TX21</accession>
<proteinExistence type="predicted"/>
<keyword evidence="2" id="KW-1185">Reference proteome</keyword>